<dbReference type="Proteomes" id="UP001237071">
    <property type="component" value="Unassembled WGS sequence"/>
</dbReference>
<sequence>MKKVACLIYPYFSLYEVTALTSTLVLSFGIDIDYIATSKASLFQRTGSLVRLQKLLSRFPLMIILASSYQE</sequence>
<protein>
    <recommendedName>
        <fullName evidence="3">DJ-1/PfpI family protein</fullName>
    </recommendedName>
</protein>
<evidence type="ECO:0000313" key="2">
    <source>
        <dbReference type="Proteomes" id="UP001237071"/>
    </source>
</evidence>
<gene>
    <name evidence="1" type="ORF">J2S26_000052</name>
</gene>
<comment type="caution">
    <text evidence="1">The sequence shown here is derived from an EMBL/GenBank/DDBJ whole genome shotgun (WGS) entry which is preliminary data.</text>
</comment>
<keyword evidence="2" id="KW-1185">Reference proteome</keyword>
<dbReference type="EMBL" id="JAUSTL010000001">
    <property type="protein sequence ID" value="MDQ0261981.1"/>
    <property type="molecule type" value="Genomic_DNA"/>
</dbReference>
<reference evidence="1 2" key="1">
    <citation type="submission" date="2023-07" db="EMBL/GenBank/DDBJ databases">
        <title>Genomic Encyclopedia of Type Strains, Phase IV (KMG-IV): sequencing the most valuable type-strain genomes for metagenomic binning, comparative biology and taxonomic classification.</title>
        <authorList>
            <person name="Goeker M."/>
        </authorList>
    </citation>
    <scope>NUCLEOTIDE SEQUENCE [LARGE SCALE GENOMIC DNA]</scope>
    <source>
        <strain evidence="1 2">DSM 23147</strain>
    </source>
</reference>
<proteinExistence type="predicted"/>
<evidence type="ECO:0008006" key="3">
    <source>
        <dbReference type="Google" id="ProtNLM"/>
    </source>
</evidence>
<name>A0ABU0A566_STRDY</name>
<evidence type="ECO:0000313" key="1">
    <source>
        <dbReference type="EMBL" id="MDQ0261981.1"/>
    </source>
</evidence>
<organism evidence="1 2">
    <name type="scientific">Streptococcus dysgalactiae</name>
    <dbReference type="NCBI Taxonomy" id="1334"/>
    <lineage>
        <taxon>Bacteria</taxon>
        <taxon>Bacillati</taxon>
        <taxon>Bacillota</taxon>
        <taxon>Bacilli</taxon>
        <taxon>Lactobacillales</taxon>
        <taxon>Streptococcaceae</taxon>
        <taxon>Streptococcus</taxon>
    </lineage>
</organism>
<accession>A0ABU0A566</accession>